<organism evidence="5 6">
    <name type="scientific">Ophiobolus disseminans</name>
    <dbReference type="NCBI Taxonomy" id="1469910"/>
    <lineage>
        <taxon>Eukaryota</taxon>
        <taxon>Fungi</taxon>
        <taxon>Dikarya</taxon>
        <taxon>Ascomycota</taxon>
        <taxon>Pezizomycotina</taxon>
        <taxon>Dothideomycetes</taxon>
        <taxon>Pleosporomycetidae</taxon>
        <taxon>Pleosporales</taxon>
        <taxon>Pleosporineae</taxon>
        <taxon>Phaeosphaeriaceae</taxon>
        <taxon>Ophiobolus</taxon>
    </lineage>
</organism>
<dbReference type="InterPro" id="IPR004352">
    <property type="entry name" value="GH114_TIM-barrel"/>
</dbReference>
<protein>
    <recommendedName>
        <fullName evidence="2">alpha-galactosidase</fullName>
        <ecNumber evidence="2">3.2.1.22</ecNumber>
    </recommendedName>
</protein>
<keyword evidence="3" id="KW-0732">Signal</keyword>
<evidence type="ECO:0000259" key="4">
    <source>
        <dbReference type="Pfam" id="PF03537"/>
    </source>
</evidence>
<dbReference type="Proteomes" id="UP000799424">
    <property type="component" value="Unassembled WGS sequence"/>
</dbReference>
<feature type="signal peptide" evidence="3">
    <location>
        <begin position="1"/>
        <end position="18"/>
    </location>
</feature>
<dbReference type="InterPro" id="IPR013785">
    <property type="entry name" value="Aldolase_TIM"/>
</dbReference>
<dbReference type="Gene3D" id="3.20.20.70">
    <property type="entry name" value="Aldolase class I"/>
    <property type="match status" value="1"/>
</dbReference>
<dbReference type="PANTHER" id="PTHR35273:SF2">
    <property type="entry name" value="ALPHA-GALACTOSIDASE"/>
    <property type="match status" value="1"/>
</dbReference>
<dbReference type="GO" id="GO:0004557">
    <property type="term" value="F:alpha-galactosidase activity"/>
    <property type="evidence" value="ECO:0007669"/>
    <property type="project" value="UniProtKB-EC"/>
</dbReference>
<feature type="chain" id="PRO_5025496044" description="alpha-galactosidase" evidence="3">
    <location>
        <begin position="19"/>
        <end position="263"/>
    </location>
</feature>
<dbReference type="OrthoDB" id="2108802at2759"/>
<accession>A0A6A6ZKC8</accession>
<comment type="catalytic activity">
    <reaction evidence="1">
        <text>Hydrolysis of terminal, non-reducing alpha-D-galactose residues in alpha-D-galactosides, including galactose oligosaccharides, galactomannans and galactolipids.</text>
        <dbReference type="EC" id="3.2.1.22"/>
    </reaction>
</comment>
<evidence type="ECO:0000313" key="5">
    <source>
        <dbReference type="EMBL" id="KAF2821213.1"/>
    </source>
</evidence>
<dbReference type="PANTHER" id="PTHR35273">
    <property type="entry name" value="ALPHA-1,4 POLYGALACTOSAMINIDASE, PUTATIVE (AFU_ORTHOLOGUE AFUA_3G07890)-RELATED"/>
    <property type="match status" value="1"/>
</dbReference>
<reference evidence="5" key="1">
    <citation type="journal article" date="2020" name="Stud. Mycol.">
        <title>101 Dothideomycetes genomes: a test case for predicting lifestyles and emergence of pathogens.</title>
        <authorList>
            <person name="Haridas S."/>
            <person name="Albert R."/>
            <person name="Binder M."/>
            <person name="Bloem J."/>
            <person name="Labutti K."/>
            <person name="Salamov A."/>
            <person name="Andreopoulos B."/>
            <person name="Baker S."/>
            <person name="Barry K."/>
            <person name="Bills G."/>
            <person name="Bluhm B."/>
            <person name="Cannon C."/>
            <person name="Castanera R."/>
            <person name="Culley D."/>
            <person name="Daum C."/>
            <person name="Ezra D."/>
            <person name="Gonzalez J."/>
            <person name="Henrissat B."/>
            <person name="Kuo A."/>
            <person name="Liang C."/>
            <person name="Lipzen A."/>
            <person name="Lutzoni F."/>
            <person name="Magnuson J."/>
            <person name="Mondo S."/>
            <person name="Nolan M."/>
            <person name="Ohm R."/>
            <person name="Pangilinan J."/>
            <person name="Park H.-J."/>
            <person name="Ramirez L."/>
            <person name="Alfaro M."/>
            <person name="Sun H."/>
            <person name="Tritt A."/>
            <person name="Yoshinaga Y."/>
            <person name="Zwiers L.-H."/>
            <person name="Turgeon B."/>
            <person name="Goodwin S."/>
            <person name="Spatafora J."/>
            <person name="Crous P."/>
            <person name="Grigoriev I."/>
        </authorList>
    </citation>
    <scope>NUCLEOTIDE SEQUENCE</scope>
    <source>
        <strain evidence="5">CBS 113818</strain>
    </source>
</reference>
<dbReference type="EC" id="3.2.1.22" evidence="2"/>
<keyword evidence="6" id="KW-1185">Reference proteome</keyword>
<name>A0A6A6ZKC8_9PLEO</name>
<dbReference type="SUPFAM" id="SSF51445">
    <property type="entry name" value="(Trans)glycosidases"/>
    <property type="match status" value="1"/>
</dbReference>
<evidence type="ECO:0000256" key="1">
    <source>
        <dbReference type="ARBA" id="ARBA00001255"/>
    </source>
</evidence>
<evidence type="ECO:0000256" key="3">
    <source>
        <dbReference type="SAM" id="SignalP"/>
    </source>
</evidence>
<dbReference type="InterPro" id="IPR017853">
    <property type="entry name" value="GH"/>
</dbReference>
<evidence type="ECO:0000256" key="2">
    <source>
        <dbReference type="ARBA" id="ARBA00012755"/>
    </source>
</evidence>
<dbReference type="AlphaFoldDB" id="A0A6A6ZKC8"/>
<dbReference type="Pfam" id="PF03537">
    <property type="entry name" value="Glyco_hydro_114"/>
    <property type="match status" value="1"/>
</dbReference>
<gene>
    <name evidence="5" type="ORF">CC86DRAFT_470949</name>
</gene>
<evidence type="ECO:0000313" key="6">
    <source>
        <dbReference type="Proteomes" id="UP000799424"/>
    </source>
</evidence>
<sequence length="263" mass="28503">MHYSTILALAGAASLANASPLENRAVAKFPAGTVWDIVLNSENTDLATLKKAPGTVIDIDLLDLTEAGDTTTIKELAKTKQVICYFSAGSRENWRKDAKDFGSSDFGKPLGKEWPGENWVNVKSETARVIMKKRIEAAAKAGCSAIDPDNVDGFDGNQDGYGYPRSAYADYVKYMADVARNNNLAIGLKNSLDMILDVLSDIQFAVNEECHEQEECDRYAPVTKAGLAVFNIEYKEKNCSAVPGVTLSSVFKPMDLNAIGGQC</sequence>
<proteinExistence type="predicted"/>
<feature type="domain" description="Glycoside-hydrolase family GH114 TIM-barrel" evidence="4">
    <location>
        <begin position="35"/>
        <end position="256"/>
    </location>
</feature>
<dbReference type="EMBL" id="MU006238">
    <property type="protein sequence ID" value="KAF2821213.1"/>
    <property type="molecule type" value="Genomic_DNA"/>
</dbReference>